<accession>A0ABD5UGT4</accession>
<dbReference type="Proteomes" id="UP001596406">
    <property type="component" value="Unassembled WGS sequence"/>
</dbReference>
<protein>
    <submittedName>
        <fullName evidence="1">Uncharacterized protein</fullName>
    </submittedName>
</protein>
<evidence type="ECO:0000313" key="1">
    <source>
        <dbReference type="EMBL" id="MFC6838068.1"/>
    </source>
</evidence>
<proteinExistence type="predicted"/>
<gene>
    <name evidence="1" type="ORF">ACFQHK_16420</name>
</gene>
<dbReference type="AlphaFoldDB" id="A0ABD5UGT4"/>
<keyword evidence="2" id="KW-1185">Reference proteome</keyword>
<evidence type="ECO:0000313" key="2">
    <source>
        <dbReference type="Proteomes" id="UP001596406"/>
    </source>
</evidence>
<organism evidence="1 2">
    <name type="scientific">Halomarina ordinaria</name>
    <dbReference type="NCBI Taxonomy" id="3033939"/>
    <lineage>
        <taxon>Archaea</taxon>
        <taxon>Methanobacteriati</taxon>
        <taxon>Methanobacteriota</taxon>
        <taxon>Stenosarchaea group</taxon>
        <taxon>Halobacteria</taxon>
        <taxon>Halobacteriales</taxon>
        <taxon>Natronomonadaceae</taxon>
        <taxon>Halomarina</taxon>
    </lineage>
</organism>
<dbReference type="RefSeq" id="WP_304449787.1">
    <property type="nucleotide sequence ID" value="NZ_JARRAH010000003.1"/>
</dbReference>
<comment type="caution">
    <text evidence="1">The sequence shown here is derived from an EMBL/GenBank/DDBJ whole genome shotgun (WGS) entry which is preliminary data.</text>
</comment>
<sequence>MTEEPFASEEWWEEYRAVVDADVEKLFRAYLKPVLDDVRGVRDEPLPDVFTPAAVGVDANK</sequence>
<reference evidence="1 2" key="1">
    <citation type="journal article" date="2019" name="Int. J. Syst. Evol. Microbiol.">
        <title>The Global Catalogue of Microorganisms (GCM) 10K type strain sequencing project: providing services to taxonomists for standard genome sequencing and annotation.</title>
        <authorList>
            <consortium name="The Broad Institute Genomics Platform"/>
            <consortium name="The Broad Institute Genome Sequencing Center for Infectious Disease"/>
            <person name="Wu L."/>
            <person name="Ma J."/>
        </authorList>
    </citation>
    <scope>NUCLEOTIDE SEQUENCE [LARGE SCALE GENOMIC DNA]</scope>
    <source>
        <strain evidence="1 2">PSRA2</strain>
    </source>
</reference>
<name>A0ABD5UGT4_9EURY</name>
<dbReference type="EMBL" id="JBHSXM010000003">
    <property type="protein sequence ID" value="MFC6838068.1"/>
    <property type="molecule type" value="Genomic_DNA"/>
</dbReference>